<keyword evidence="3" id="KW-1185">Reference proteome</keyword>
<gene>
    <name evidence="2" type="ORF">ABT404_45860</name>
</gene>
<evidence type="ECO:0000313" key="3">
    <source>
        <dbReference type="Proteomes" id="UP001474181"/>
    </source>
</evidence>
<keyword evidence="1" id="KW-0812">Transmembrane</keyword>
<feature type="transmembrane region" description="Helical" evidence="1">
    <location>
        <begin position="90"/>
        <end position="108"/>
    </location>
</feature>
<keyword evidence="1" id="KW-1133">Transmembrane helix</keyword>
<feature type="transmembrane region" description="Helical" evidence="1">
    <location>
        <begin position="114"/>
        <end position="133"/>
    </location>
</feature>
<protein>
    <submittedName>
        <fullName evidence="2">DUF2306 domain-containing protein</fullName>
    </submittedName>
</protein>
<feature type="transmembrane region" description="Helical" evidence="1">
    <location>
        <begin position="186"/>
        <end position="207"/>
    </location>
</feature>
<feature type="transmembrane region" description="Helical" evidence="1">
    <location>
        <begin position="50"/>
        <end position="69"/>
    </location>
</feature>
<dbReference type="RefSeq" id="WP_089104929.1">
    <property type="nucleotide sequence ID" value="NZ_BCFL01000026.1"/>
</dbReference>
<dbReference type="InterPro" id="IPR018750">
    <property type="entry name" value="DUF2306_membrane"/>
</dbReference>
<accession>A0ABV1XCQ4</accession>
<dbReference type="Proteomes" id="UP001474181">
    <property type="component" value="Unassembled WGS sequence"/>
</dbReference>
<keyword evidence="1" id="KW-0472">Membrane</keyword>
<evidence type="ECO:0000256" key="1">
    <source>
        <dbReference type="SAM" id="Phobius"/>
    </source>
</evidence>
<name>A0ABV1XCQ4_9ACTN</name>
<sequence length="229" mass="24946">MTFPVSRSGRRRIAWAALAVSAAGIAVFSGATYLTGDASASRIPLNPHVAAHYLTIVVHALPASLLLLIGPFQFANRLLAGRPALHRTLGYVYMGSVVVAALAAYVAATFSVSGISVQVAFYLLSTAWLYTLFQGFRAIRQGQIQLHRIWLIRNYALSFAAVALRAFLGLGLVLQGPFPSLAFHDIYTTSVWASILVCAVVAEYFIIHRTLAPLVRKRSNKPRIPMYDS</sequence>
<dbReference type="Pfam" id="PF10067">
    <property type="entry name" value="DUF2306"/>
    <property type="match status" value="1"/>
</dbReference>
<evidence type="ECO:0000313" key="2">
    <source>
        <dbReference type="EMBL" id="MER7186712.1"/>
    </source>
</evidence>
<feature type="transmembrane region" description="Helical" evidence="1">
    <location>
        <begin position="154"/>
        <end position="174"/>
    </location>
</feature>
<dbReference type="EMBL" id="JBEPEK010000646">
    <property type="protein sequence ID" value="MER7186712.1"/>
    <property type="molecule type" value="Genomic_DNA"/>
</dbReference>
<comment type="caution">
    <text evidence="2">The sequence shown here is derived from an EMBL/GenBank/DDBJ whole genome shotgun (WGS) entry which is preliminary data.</text>
</comment>
<reference evidence="2 3" key="1">
    <citation type="submission" date="2024-06" db="EMBL/GenBank/DDBJ databases">
        <title>The Natural Products Discovery Center: Release of the First 8490 Sequenced Strains for Exploring Actinobacteria Biosynthetic Diversity.</title>
        <authorList>
            <person name="Kalkreuter E."/>
            <person name="Kautsar S.A."/>
            <person name="Yang D."/>
            <person name="Bader C.D."/>
            <person name="Teijaro C.N."/>
            <person name="Fluegel L."/>
            <person name="Davis C.M."/>
            <person name="Simpson J.R."/>
            <person name="Lauterbach L."/>
            <person name="Steele A.D."/>
            <person name="Gui C."/>
            <person name="Meng S."/>
            <person name="Li G."/>
            <person name="Viehrig K."/>
            <person name="Ye F."/>
            <person name="Su P."/>
            <person name="Kiefer A.F."/>
            <person name="Nichols A."/>
            <person name="Cepeda A.J."/>
            <person name="Yan W."/>
            <person name="Fan B."/>
            <person name="Jiang Y."/>
            <person name="Adhikari A."/>
            <person name="Zheng C.-J."/>
            <person name="Schuster L."/>
            <person name="Cowan T.M."/>
            <person name="Smanski M.J."/>
            <person name="Chevrette M.G."/>
            <person name="De Carvalho L.P.S."/>
            <person name="Shen B."/>
        </authorList>
    </citation>
    <scope>NUCLEOTIDE SEQUENCE [LARGE SCALE GENOMIC DNA]</scope>
    <source>
        <strain evidence="2 3">NPDC000234</strain>
    </source>
</reference>
<proteinExistence type="predicted"/>
<organism evidence="2 3">
    <name type="scientific">Streptomyces hyaluromycini</name>
    <dbReference type="NCBI Taxonomy" id="1377993"/>
    <lineage>
        <taxon>Bacteria</taxon>
        <taxon>Bacillati</taxon>
        <taxon>Actinomycetota</taxon>
        <taxon>Actinomycetes</taxon>
        <taxon>Kitasatosporales</taxon>
        <taxon>Streptomycetaceae</taxon>
        <taxon>Streptomyces</taxon>
    </lineage>
</organism>